<evidence type="ECO:0000256" key="8">
    <source>
        <dbReference type="ARBA" id="ARBA00023136"/>
    </source>
</evidence>
<evidence type="ECO:0000256" key="7">
    <source>
        <dbReference type="ARBA" id="ARBA00023065"/>
    </source>
</evidence>
<dbReference type="GO" id="GO:0005886">
    <property type="term" value="C:plasma membrane"/>
    <property type="evidence" value="ECO:0007669"/>
    <property type="project" value="UniProtKB-SubCell"/>
</dbReference>
<keyword evidence="5 11" id="KW-1133">Transmembrane helix</keyword>
<keyword evidence="4 11" id="KW-0812">Transmembrane</keyword>
<name>A0A387B8F4_9MICO</name>
<reference evidence="14" key="1">
    <citation type="submission" date="2018-09" db="EMBL/GenBank/DDBJ databases">
        <title>Genome sequencing of strain 2DFWR-13.</title>
        <authorList>
            <person name="Heo J."/>
            <person name="Kim S.-J."/>
            <person name="Kwon S.-W."/>
        </authorList>
    </citation>
    <scope>NUCLEOTIDE SEQUENCE [LARGE SCALE GENOMIC DNA]</scope>
    <source>
        <strain evidence="14">2DFWR-13</strain>
    </source>
</reference>
<feature type="transmembrane region" description="Helical" evidence="11">
    <location>
        <begin position="275"/>
        <end position="294"/>
    </location>
</feature>
<sequence length="585" mass="63181">MEYALVAIGGIIAIVAAAAWGQRLGVAAPLILVVIGVGYSLIPGVPPIDVEPDIILLGVLPPLLYAAAITVPFVDFRRDFAAISVLSVVLVVASALATGFVLFMILPNLNLAAAIALGAVISPTDVVAATSIAKRVGLPARLVSILEGEGLVNDATALVLLRTAIAATAATASGADVVAWNAIGQFFYAVLVAIGIGLVVGVMAVFVRRRLDNPMLDTAISFAVPFIAFIPAEELHGSGVISVVVAGLYSGHQSARAFTAQSRISERFNWRTVQFVLENGVFLLMGAQISTIIADVHADDLSVDHAVMLGLLMTAMLIVIRYAFVWPLVFVMRAREQRIDEQQTMLQRALERVQGMTGMGARYERRRAGVERRIDRRRNDLAQLRAEGLGWRGGIVLGWAGMRGVVTLAAAQSLPRSTPYYEQLVLIAFTVAITTLLVQGGTLPYLIRITGIRGSDRAADRRELATLLDEMSRAALEVLDRDEVTIVGIPVDRTIVERVREDTLLAGQAAWERAEQADKVDGLVDSPHQQYRLLRREVLAAERDVLLEATSRGAYPSRILRRAQALLDLEEARLQQIDTGGRVEE</sequence>
<keyword evidence="9" id="KW-0739">Sodium transport</keyword>
<dbReference type="Pfam" id="PF00999">
    <property type="entry name" value="Na_H_Exchanger"/>
    <property type="match status" value="1"/>
</dbReference>
<evidence type="ECO:0000256" key="11">
    <source>
        <dbReference type="SAM" id="Phobius"/>
    </source>
</evidence>
<dbReference type="KEGG" id="lyd:D7I47_10360"/>
<dbReference type="OrthoDB" id="57886at2"/>
<dbReference type="PANTHER" id="PTHR10110">
    <property type="entry name" value="SODIUM/HYDROGEN EXCHANGER"/>
    <property type="match status" value="1"/>
</dbReference>
<dbReference type="InterPro" id="IPR006153">
    <property type="entry name" value="Cation/H_exchanger_TM"/>
</dbReference>
<feature type="transmembrane region" description="Helical" evidence="11">
    <location>
        <begin position="423"/>
        <end position="447"/>
    </location>
</feature>
<feature type="transmembrane region" description="Helical" evidence="11">
    <location>
        <begin position="54"/>
        <end position="74"/>
    </location>
</feature>
<protein>
    <submittedName>
        <fullName evidence="13">Sodium:proton antiporter</fullName>
    </submittedName>
</protein>
<keyword evidence="7" id="KW-0406">Ion transport</keyword>
<feature type="transmembrane region" description="Helical" evidence="11">
    <location>
        <begin position="389"/>
        <end position="411"/>
    </location>
</feature>
<dbReference type="GO" id="GO:0051453">
    <property type="term" value="P:regulation of intracellular pH"/>
    <property type="evidence" value="ECO:0007669"/>
    <property type="project" value="TreeGrafter"/>
</dbReference>
<organism evidence="13 14">
    <name type="scientific">Protaetiibacter intestinalis</name>
    <dbReference type="NCBI Taxonomy" id="2419774"/>
    <lineage>
        <taxon>Bacteria</taxon>
        <taxon>Bacillati</taxon>
        <taxon>Actinomycetota</taxon>
        <taxon>Actinomycetes</taxon>
        <taxon>Micrococcales</taxon>
        <taxon>Microbacteriaceae</taxon>
        <taxon>Protaetiibacter</taxon>
    </lineage>
</organism>
<feature type="domain" description="Cation/H+ exchanger transmembrane" evidence="12">
    <location>
        <begin position="12"/>
        <end position="446"/>
    </location>
</feature>
<feature type="transmembrane region" description="Helical" evidence="11">
    <location>
        <begin position="27"/>
        <end position="42"/>
    </location>
</feature>
<evidence type="ECO:0000313" key="13">
    <source>
        <dbReference type="EMBL" id="AYF98623.1"/>
    </source>
</evidence>
<dbReference type="PANTHER" id="PTHR10110:SF86">
    <property type="entry name" value="SODIUM_HYDROGEN EXCHANGER 7"/>
    <property type="match status" value="1"/>
</dbReference>
<feature type="transmembrane region" description="Helical" evidence="11">
    <location>
        <begin position="306"/>
        <end position="329"/>
    </location>
</feature>
<evidence type="ECO:0000259" key="12">
    <source>
        <dbReference type="Pfam" id="PF00999"/>
    </source>
</evidence>
<dbReference type="EMBL" id="CP032630">
    <property type="protein sequence ID" value="AYF98623.1"/>
    <property type="molecule type" value="Genomic_DNA"/>
</dbReference>
<feature type="transmembrane region" description="Helical" evidence="11">
    <location>
        <begin position="80"/>
        <end position="104"/>
    </location>
</feature>
<keyword evidence="2" id="KW-0813">Transport</keyword>
<dbReference type="RefSeq" id="WP_120762970.1">
    <property type="nucleotide sequence ID" value="NZ_CP032630.1"/>
</dbReference>
<dbReference type="Gene3D" id="6.10.140.1330">
    <property type="match status" value="1"/>
</dbReference>
<dbReference type="InterPro" id="IPR018422">
    <property type="entry name" value="Cation/H_exchanger_CPA1"/>
</dbReference>
<feature type="coiled-coil region" evidence="10">
    <location>
        <begin position="332"/>
        <end position="387"/>
    </location>
</feature>
<keyword evidence="14" id="KW-1185">Reference proteome</keyword>
<evidence type="ECO:0000256" key="10">
    <source>
        <dbReference type="SAM" id="Coils"/>
    </source>
</evidence>
<feature type="transmembrane region" description="Helical" evidence="11">
    <location>
        <begin position="111"/>
        <end position="133"/>
    </location>
</feature>
<proteinExistence type="predicted"/>
<evidence type="ECO:0000256" key="5">
    <source>
        <dbReference type="ARBA" id="ARBA00022989"/>
    </source>
</evidence>
<keyword evidence="8 11" id="KW-0472">Membrane</keyword>
<dbReference type="GO" id="GO:0015386">
    <property type="term" value="F:potassium:proton antiporter activity"/>
    <property type="evidence" value="ECO:0007669"/>
    <property type="project" value="TreeGrafter"/>
</dbReference>
<evidence type="ECO:0000256" key="4">
    <source>
        <dbReference type="ARBA" id="ARBA00022692"/>
    </source>
</evidence>
<evidence type="ECO:0000313" key="14">
    <source>
        <dbReference type="Proteomes" id="UP000278886"/>
    </source>
</evidence>
<evidence type="ECO:0000256" key="6">
    <source>
        <dbReference type="ARBA" id="ARBA00023053"/>
    </source>
</evidence>
<evidence type="ECO:0000256" key="3">
    <source>
        <dbReference type="ARBA" id="ARBA00022475"/>
    </source>
</evidence>
<keyword evidence="6" id="KW-0915">Sodium</keyword>
<accession>A0A387B8F4</accession>
<keyword evidence="3" id="KW-1003">Cell membrane</keyword>
<feature type="transmembrane region" description="Helical" evidence="11">
    <location>
        <begin position="186"/>
        <end position="207"/>
    </location>
</feature>
<dbReference type="GO" id="GO:0098719">
    <property type="term" value="P:sodium ion import across plasma membrane"/>
    <property type="evidence" value="ECO:0007669"/>
    <property type="project" value="TreeGrafter"/>
</dbReference>
<evidence type="ECO:0000256" key="9">
    <source>
        <dbReference type="ARBA" id="ARBA00023201"/>
    </source>
</evidence>
<gene>
    <name evidence="13" type="ORF">D7I47_10360</name>
</gene>
<dbReference type="GO" id="GO:0015385">
    <property type="term" value="F:sodium:proton antiporter activity"/>
    <property type="evidence" value="ECO:0007669"/>
    <property type="project" value="InterPro"/>
</dbReference>
<keyword evidence="10" id="KW-0175">Coiled coil</keyword>
<comment type="subcellular location">
    <subcellularLocation>
        <location evidence="1">Cell membrane</location>
        <topology evidence="1">Multi-pass membrane protein</topology>
    </subcellularLocation>
</comment>
<dbReference type="Proteomes" id="UP000278886">
    <property type="component" value="Chromosome"/>
</dbReference>
<dbReference type="AlphaFoldDB" id="A0A387B8F4"/>
<evidence type="ECO:0000256" key="1">
    <source>
        <dbReference type="ARBA" id="ARBA00004651"/>
    </source>
</evidence>
<evidence type="ECO:0000256" key="2">
    <source>
        <dbReference type="ARBA" id="ARBA00022448"/>
    </source>
</evidence>